<dbReference type="InterPro" id="IPR006846">
    <property type="entry name" value="Ribosomal_eS30"/>
</dbReference>
<keyword evidence="1" id="KW-0689">Ribosomal protein</keyword>
<dbReference type="AlphaFoldDB" id="A0A267FI39"/>
<comment type="caution">
    <text evidence="3">The sequence shown here is derived from an EMBL/GenBank/DDBJ whole genome shotgun (WGS) entry which is preliminary data.</text>
</comment>
<protein>
    <submittedName>
        <fullName evidence="3">Uncharacterized protein</fullName>
    </submittedName>
</protein>
<dbReference type="Proteomes" id="UP000215902">
    <property type="component" value="Unassembled WGS sequence"/>
</dbReference>
<dbReference type="PANTHER" id="PTHR12650">
    <property type="entry name" value="40S RIBOSOMAL PROTEIN S30/UBIQUITIN-LIKE PROTEIN FUBI"/>
    <property type="match status" value="1"/>
</dbReference>
<dbReference type="PANTHER" id="PTHR12650:SF15">
    <property type="entry name" value="RIBOSOMAL PROTEIN S30, ISOFORM A"/>
    <property type="match status" value="1"/>
</dbReference>
<dbReference type="STRING" id="282301.A0A267FI39"/>
<evidence type="ECO:0000313" key="3">
    <source>
        <dbReference type="EMBL" id="PAA72874.1"/>
    </source>
</evidence>
<evidence type="ECO:0000313" key="4">
    <source>
        <dbReference type="Proteomes" id="UP000215902"/>
    </source>
</evidence>
<reference evidence="3 4" key="1">
    <citation type="submission" date="2017-06" db="EMBL/GenBank/DDBJ databases">
        <title>A platform for efficient transgenesis in Macrostomum lignano, a flatworm model organism for stem cell research.</title>
        <authorList>
            <person name="Berezikov E."/>
        </authorList>
    </citation>
    <scope>NUCLEOTIDE SEQUENCE [LARGE SCALE GENOMIC DNA]</scope>
    <source>
        <strain evidence="3">DV1</strain>
        <tissue evidence="3">Whole organism</tissue>
    </source>
</reference>
<organism evidence="3 4">
    <name type="scientific">Macrostomum lignano</name>
    <dbReference type="NCBI Taxonomy" id="282301"/>
    <lineage>
        <taxon>Eukaryota</taxon>
        <taxon>Metazoa</taxon>
        <taxon>Spiralia</taxon>
        <taxon>Lophotrochozoa</taxon>
        <taxon>Platyhelminthes</taxon>
        <taxon>Rhabditophora</taxon>
        <taxon>Macrostomorpha</taxon>
        <taxon>Macrostomida</taxon>
        <taxon>Macrostomidae</taxon>
        <taxon>Macrostomum</taxon>
    </lineage>
</organism>
<dbReference type="OrthoDB" id="199599at2759"/>
<name>A0A267FI39_9PLAT</name>
<dbReference type="Pfam" id="PF04758">
    <property type="entry name" value="Ribosomal_S30"/>
    <property type="match status" value="1"/>
</dbReference>
<proteinExistence type="predicted"/>
<evidence type="ECO:0000256" key="2">
    <source>
        <dbReference type="ARBA" id="ARBA00023274"/>
    </source>
</evidence>
<dbReference type="GO" id="GO:0006412">
    <property type="term" value="P:translation"/>
    <property type="evidence" value="ECO:0007669"/>
    <property type="project" value="InterPro"/>
</dbReference>
<dbReference type="EMBL" id="NIVC01001054">
    <property type="protein sequence ID" value="PAA72874.1"/>
    <property type="molecule type" value="Genomic_DNA"/>
</dbReference>
<dbReference type="GO" id="GO:0022627">
    <property type="term" value="C:cytosolic small ribosomal subunit"/>
    <property type="evidence" value="ECO:0007669"/>
    <property type="project" value="TreeGrafter"/>
</dbReference>
<keyword evidence="2" id="KW-0687">Ribonucleoprotein</keyword>
<sequence>MTQIIIELPPTVAGSATRVIDLDADSRSGDLQAAVRRILTGGLSTSQVMPVCYLPSGGAPLSLQTSADADSWDCLLLTALESRSPVRLCAACVLPGGKTHGRLGNAGKVRGQTPFVAKATEEKSRRQKTGRAKKRELCSRRFGGQLELLPRGRPVQTA</sequence>
<accession>A0A267FI39</accession>
<dbReference type="GO" id="GO:0003735">
    <property type="term" value="F:structural constituent of ribosome"/>
    <property type="evidence" value="ECO:0007669"/>
    <property type="project" value="InterPro"/>
</dbReference>
<keyword evidence="4" id="KW-1185">Reference proteome</keyword>
<gene>
    <name evidence="3" type="ORF">BOX15_Mlig007744g1</name>
</gene>
<evidence type="ECO:0000256" key="1">
    <source>
        <dbReference type="ARBA" id="ARBA00022980"/>
    </source>
</evidence>